<dbReference type="Proteomes" id="UP000595140">
    <property type="component" value="Unassembled WGS sequence"/>
</dbReference>
<name>A0A484KJU9_9ASTE</name>
<dbReference type="PANTHER" id="PTHR36710">
    <property type="entry name" value="PECTINESTERASE INHIBITOR-LIKE"/>
    <property type="match status" value="1"/>
</dbReference>
<feature type="domain" description="Pectinesterase inhibitor" evidence="5">
    <location>
        <begin position="43"/>
        <end position="184"/>
    </location>
</feature>
<dbReference type="Pfam" id="PF04043">
    <property type="entry name" value="PMEI"/>
    <property type="match status" value="1"/>
</dbReference>
<proteinExistence type="inferred from homology"/>
<evidence type="ECO:0000256" key="4">
    <source>
        <dbReference type="SAM" id="SignalP"/>
    </source>
</evidence>
<dbReference type="SUPFAM" id="SSF101148">
    <property type="entry name" value="Plant invertase/pectin methylesterase inhibitor"/>
    <property type="match status" value="1"/>
</dbReference>
<dbReference type="InterPro" id="IPR052421">
    <property type="entry name" value="PCW_Enzyme_Inhibitor"/>
</dbReference>
<dbReference type="InterPro" id="IPR006501">
    <property type="entry name" value="Pectinesterase_inhib_dom"/>
</dbReference>
<dbReference type="OrthoDB" id="770764at2759"/>
<dbReference type="PANTHER" id="PTHR36710:SF18">
    <property type="entry name" value="PECTINESTERASE INHIBITOR 5-RELATED"/>
    <property type="match status" value="1"/>
</dbReference>
<dbReference type="GO" id="GO:0004857">
    <property type="term" value="F:enzyme inhibitor activity"/>
    <property type="evidence" value="ECO:0007669"/>
    <property type="project" value="InterPro"/>
</dbReference>
<gene>
    <name evidence="6" type="ORF">CCAM_LOCUS6894</name>
</gene>
<evidence type="ECO:0000313" key="7">
    <source>
        <dbReference type="Proteomes" id="UP000595140"/>
    </source>
</evidence>
<evidence type="ECO:0000256" key="3">
    <source>
        <dbReference type="ARBA" id="ARBA00038471"/>
    </source>
</evidence>
<evidence type="ECO:0000256" key="2">
    <source>
        <dbReference type="ARBA" id="ARBA00023157"/>
    </source>
</evidence>
<dbReference type="SMART" id="SM00856">
    <property type="entry name" value="PMEI"/>
    <property type="match status" value="1"/>
</dbReference>
<sequence length="190" mass="19714">MMIIFILFVASDPPLLVHSEKIIHPVLRGKKSTDNDGMGGDGGGNASLKKICEATEDAKLCVSTIFPLLKRRGGATTVQAVLEAGINASYELAKVGNAMAKKLAMGPTGGSEVKDCQGSFDDALYNINQTIEALKSQDVGTMNSMLSAVVSDMSDCDSSLAGNGSPLTNIGDKLANVTSICLGIVSQMEG</sequence>
<dbReference type="EMBL" id="OOIL02000450">
    <property type="protein sequence ID" value="VFQ65118.1"/>
    <property type="molecule type" value="Genomic_DNA"/>
</dbReference>
<dbReference type="InterPro" id="IPR035513">
    <property type="entry name" value="Invertase/methylesterase_inhib"/>
</dbReference>
<keyword evidence="7" id="KW-1185">Reference proteome</keyword>
<keyword evidence="1 4" id="KW-0732">Signal</keyword>
<comment type="similarity">
    <text evidence="3">Belongs to the PMEI family.</text>
</comment>
<protein>
    <recommendedName>
        <fullName evidence="5">Pectinesterase inhibitor domain-containing protein</fullName>
    </recommendedName>
</protein>
<evidence type="ECO:0000259" key="5">
    <source>
        <dbReference type="SMART" id="SM00856"/>
    </source>
</evidence>
<dbReference type="NCBIfam" id="TIGR01614">
    <property type="entry name" value="PME_inhib"/>
    <property type="match status" value="1"/>
</dbReference>
<feature type="signal peptide" evidence="4">
    <location>
        <begin position="1"/>
        <end position="19"/>
    </location>
</feature>
<evidence type="ECO:0000256" key="1">
    <source>
        <dbReference type="ARBA" id="ARBA00022729"/>
    </source>
</evidence>
<evidence type="ECO:0000313" key="6">
    <source>
        <dbReference type="EMBL" id="VFQ65118.1"/>
    </source>
</evidence>
<dbReference type="AlphaFoldDB" id="A0A484KJU9"/>
<dbReference type="Gene3D" id="1.20.140.40">
    <property type="entry name" value="Invertase/pectin methylesterase inhibitor family protein"/>
    <property type="match status" value="1"/>
</dbReference>
<reference evidence="6 7" key="1">
    <citation type="submission" date="2018-04" db="EMBL/GenBank/DDBJ databases">
        <authorList>
            <person name="Vogel A."/>
        </authorList>
    </citation>
    <scope>NUCLEOTIDE SEQUENCE [LARGE SCALE GENOMIC DNA]</scope>
</reference>
<dbReference type="CDD" id="cd15800">
    <property type="entry name" value="PMEI-like_2"/>
    <property type="match status" value="1"/>
</dbReference>
<accession>A0A484KJU9</accession>
<feature type="chain" id="PRO_5019835398" description="Pectinesterase inhibitor domain-containing protein" evidence="4">
    <location>
        <begin position="20"/>
        <end position="190"/>
    </location>
</feature>
<organism evidence="6 7">
    <name type="scientific">Cuscuta campestris</name>
    <dbReference type="NCBI Taxonomy" id="132261"/>
    <lineage>
        <taxon>Eukaryota</taxon>
        <taxon>Viridiplantae</taxon>
        <taxon>Streptophyta</taxon>
        <taxon>Embryophyta</taxon>
        <taxon>Tracheophyta</taxon>
        <taxon>Spermatophyta</taxon>
        <taxon>Magnoliopsida</taxon>
        <taxon>eudicotyledons</taxon>
        <taxon>Gunneridae</taxon>
        <taxon>Pentapetalae</taxon>
        <taxon>asterids</taxon>
        <taxon>lamiids</taxon>
        <taxon>Solanales</taxon>
        <taxon>Convolvulaceae</taxon>
        <taxon>Cuscuteae</taxon>
        <taxon>Cuscuta</taxon>
        <taxon>Cuscuta subgen. Grammica</taxon>
        <taxon>Cuscuta sect. Cleistogrammica</taxon>
    </lineage>
</organism>
<keyword evidence="2" id="KW-1015">Disulfide bond</keyword>